<feature type="compositionally biased region" description="Basic residues" evidence="15">
    <location>
        <begin position="378"/>
        <end position="387"/>
    </location>
</feature>
<dbReference type="GO" id="GO:0030435">
    <property type="term" value="P:sporulation resulting in formation of a cellular spore"/>
    <property type="evidence" value="ECO:0007669"/>
    <property type="project" value="UniProtKB-KW"/>
</dbReference>
<evidence type="ECO:0000256" key="11">
    <source>
        <dbReference type="ARBA" id="ARBA00023242"/>
    </source>
</evidence>
<dbReference type="VEuPathDB" id="FungiDB:ASPNIDRAFT2_1171592"/>
<evidence type="ECO:0000256" key="10">
    <source>
        <dbReference type="ARBA" id="ARBA00023163"/>
    </source>
</evidence>
<evidence type="ECO:0000256" key="14">
    <source>
        <dbReference type="PROSITE-ProRule" id="PRU00042"/>
    </source>
</evidence>
<feature type="compositionally biased region" description="Low complexity" evidence="15">
    <location>
        <begin position="123"/>
        <end position="137"/>
    </location>
</feature>
<dbReference type="GO" id="GO:0005667">
    <property type="term" value="C:transcription regulator complex"/>
    <property type="evidence" value="ECO:0007669"/>
    <property type="project" value="TreeGrafter"/>
</dbReference>
<dbReference type="PANTHER" id="PTHR14003:SF19">
    <property type="entry name" value="YY2 TRANSCRIPTION FACTOR"/>
    <property type="match status" value="1"/>
</dbReference>
<evidence type="ECO:0000256" key="12">
    <source>
        <dbReference type="ARBA" id="ARBA00023321"/>
    </source>
</evidence>
<dbReference type="FunFam" id="3.30.160.60:FF:000845">
    <property type="entry name" value="C2H2 type conidiation transcription factor BrlA"/>
    <property type="match status" value="1"/>
</dbReference>
<dbReference type="OMA" id="WMPSHES"/>
<dbReference type="PROSITE" id="PS50157">
    <property type="entry name" value="ZINC_FINGER_C2H2_2"/>
    <property type="match status" value="2"/>
</dbReference>
<feature type="domain" description="C2H2-type" evidence="16">
    <location>
        <begin position="436"/>
        <end position="466"/>
    </location>
</feature>
<evidence type="ECO:0000256" key="13">
    <source>
        <dbReference type="ARBA" id="ARBA00044085"/>
    </source>
</evidence>
<dbReference type="GO" id="GO:0048315">
    <property type="term" value="P:conidium formation"/>
    <property type="evidence" value="ECO:0007669"/>
    <property type="project" value="UniProtKB-KW"/>
</dbReference>
<evidence type="ECO:0000313" key="18">
    <source>
        <dbReference type="Proteomes" id="UP000068243"/>
    </source>
</evidence>
<accession>A0A117DY70</accession>
<evidence type="ECO:0000313" key="17">
    <source>
        <dbReference type="EMBL" id="GAQ36366.1"/>
    </source>
</evidence>
<evidence type="ECO:0000256" key="5">
    <source>
        <dbReference type="ARBA" id="ARBA00022833"/>
    </source>
</evidence>
<dbReference type="VEuPathDB" id="FungiDB:An01g10540"/>
<feature type="region of interest" description="Disordered" evidence="15">
    <location>
        <begin position="373"/>
        <end position="392"/>
    </location>
</feature>
<keyword evidence="8" id="KW-0238">DNA-binding</keyword>
<keyword evidence="3" id="KW-0677">Repeat</keyword>
<evidence type="ECO:0000256" key="8">
    <source>
        <dbReference type="ARBA" id="ARBA00023125"/>
    </source>
</evidence>
<evidence type="ECO:0000256" key="2">
    <source>
        <dbReference type="ARBA" id="ARBA00022723"/>
    </source>
</evidence>
<feature type="region of interest" description="Disordered" evidence="15">
    <location>
        <begin position="52"/>
        <end position="79"/>
    </location>
</feature>
<dbReference type="GO" id="GO:0000978">
    <property type="term" value="F:RNA polymerase II cis-regulatory region sequence-specific DNA binding"/>
    <property type="evidence" value="ECO:0007669"/>
    <property type="project" value="TreeGrafter"/>
</dbReference>
<dbReference type="Pfam" id="PF00096">
    <property type="entry name" value="zf-C2H2"/>
    <property type="match status" value="2"/>
</dbReference>
<dbReference type="SUPFAM" id="SSF57667">
    <property type="entry name" value="beta-beta-alpha zinc fingers"/>
    <property type="match status" value="1"/>
</dbReference>
<feature type="region of interest" description="Disordered" evidence="15">
    <location>
        <begin position="121"/>
        <end position="154"/>
    </location>
</feature>
<evidence type="ECO:0000256" key="15">
    <source>
        <dbReference type="SAM" id="MobiDB-lite"/>
    </source>
</evidence>
<feature type="region of interest" description="Disordered" evidence="15">
    <location>
        <begin position="325"/>
        <end position="350"/>
    </location>
</feature>
<evidence type="ECO:0000259" key="16">
    <source>
        <dbReference type="PROSITE" id="PS50157"/>
    </source>
</evidence>
<dbReference type="GO" id="GO:0000981">
    <property type="term" value="F:DNA-binding transcription factor activity, RNA polymerase II-specific"/>
    <property type="evidence" value="ECO:0007669"/>
    <property type="project" value="TreeGrafter"/>
</dbReference>
<dbReference type="PROSITE" id="PS00028">
    <property type="entry name" value="ZINC_FINGER_C2H2_1"/>
    <property type="match status" value="2"/>
</dbReference>
<keyword evidence="12" id="KW-0183">Conidiation</keyword>
<comment type="subcellular location">
    <subcellularLocation>
        <location evidence="1">Nucleus</location>
    </subcellularLocation>
</comment>
<dbReference type="PaxDb" id="5061-CADANGAP00001023"/>
<dbReference type="InterPro" id="IPR036236">
    <property type="entry name" value="Znf_C2H2_sf"/>
</dbReference>
<dbReference type="InterPro" id="IPR013087">
    <property type="entry name" value="Znf_C2H2_type"/>
</dbReference>
<evidence type="ECO:0000256" key="4">
    <source>
        <dbReference type="ARBA" id="ARBA00022771"/>
    </source>
</evidence>
<keyword evidence="6" id="KW-0749">Sporulation</keyword>
<feature type="domain" description="C2H2-type" evidence="16">
    <location>
        <begin position="406"/>
        <end position="435"/>
    </location>
</feature>
<protein>
    <recommendedName>
        <fullName evidence="13">C2H2 type master regulator of conidiophore development brlA</fullName>
    </recommendedName>
</protein>
<dbReference type="EMBL" id="BCMY01000002">
    <property type="protein sequence ID" value="GAQ36366.1"/>
    <property type="molecule type" value="Genomic_DNA"/>
</dbReference>
<comment type="caution">
    <text evidence="17">The sequence shown here is derived from an EMBL/GenBank/DDBJ whole genome shotgun (WGS) entry which is preliminary data.</text>
</comment>
<keyword evidence="10" id="KW-0804">Transcription</keyword>
<feature type="region of interest" description="Disordered" evidence="15">
    <location>
        <begin position="473"/>
        <end position="518"/>
    </location>
</feature>
<feature type="compositionally biased region" description="Acidic residues" evidence="15">
    <location>
        <begin position="56"/>
        <end position="67"/>
    </location>
</feature>
<proteinExistence type="predicted"/>
<evidence type="ECO:0000256" key="1">
    <source>
        <dbReference type="ARBA" id="ARBA00004123"/>
    </source>
</evidence>
<dbReference type="SMR" id="A0A117DY70"/>
<dbReference type="SMART" id="SM00355">
    <property type="entry name" value="ZnF_C2H2"/>
    <property type="match status" value="2"/>
</dbReference>
<keyword evidence="9" id="KW-0010">Activator</keyword>
<keyword evidence="4 14" id="KW-0863">Zinc-finger</keyword>
<dbReference type="Gene3D" id="3.30.160.60">
    <property type="entry name" value="Classic Zinc Finger"/>
    <property type="match status" value="2"/>
</dbReference>
<evidence type="ECO:0000256" key="7">
    <source>
        <dbReference type="ARBA" id="ARBA00023015"/>
    </source>
</evidence>
<keyword evidence="7" id="KW-0805">Transcription regulation</keyword>
<feature type="compositionally biased region" description="Polar residues" evidence="15">
    <location>
        <begin position="325"/>
        <end position="349"/>
    </location>
</feature>
<reference evidence="18" key="1">
    <citation type="journal article" date="2016" name="Genome Announc.">
        <title>Draft genome sequence of Aspergillus niger strain An76.</title>
        <authorList>
            <person name="Gong W."/>
            <person name="Cheng Z."/>
            <person name="Zhang H."/>
            <person name="Liu L."/>
            <person name="Gao P."/>
            <person name="Wang L."/>
        </authorList>
    </citation>
    <scope>NUCLEOTIDE SEQUENCE [LARGE SCALE GENOMIC DNA]</scope>
    <source>
        <strain evidence="18">An76</strain>
    </source>
</reference>
<dbReference type="GO" id="GO:0005634">
    <property type="term" value="C:nucleus"/>
    <property type="evidence" value="ECO:0007669"/>
    <property type="project" value="UniProtKB-SubCell"/>
</dbReference>
<dbReference type="OrthoDB" id="654211at2759"/>
<dbReference type="VEuPathDB" id="FungiDB:ATCC64974_15030"/>
<dbReference type="VEuPathDB" id="FungiDB:M747DRAFT_297840"/>
<evidence type="ECO:0000256" key="3">
    <source>
        <dbReference type="ARBA" id="ARBA00022737"/>
    </source>
</evidence>
<keyword evidence="2" id="KW-0479">Metal-binding</keyword>
<gene>
    <name evidence="17" type="ORF">ABL_01632</name>
</gene>
<dbReference type="GO" id="GO:0000785">
    <property type="term" value="C:chromatin"/>
    <property type="evidence" value="ECO:0007669"/>
    <property type="project" value="TreeGrafter"/>
</dbReference>
<dbReference type="Proteomes" id="UP000068243">
    <property type="component" value="Unassembled WGS sequence"/>
</dbReference>
<keyword evidence="11" id="KW-0539">Nucleus</keyword>
<evidence type="ECO:0000256" key="6">
    <source>
        <dbReference type="ARBA" id="ARBA00022969"/>
    </source>
</evidence>
<evidence type="ECO:0000256" key="9">
    <source>
        <dbReference type="ARBA" id="ARBA00023159"/>
    </source>
</evidence>
<dbReference type="AlphaFoldDB" id="A0A117DY70"/>
<name>A0A117DY70_ASPNG</name>
<dbReference type="PANTHER" id="PTHR14003">
    <property type="entry name" value="TRANSCRIPTIONAL REPRESSOR PROTEIN YY"/>
    <property type="match status" value="1"/>
</dbReference>
<keyword evidence="5" id="KW-0862">Zinc</keyword>
<dbReference type="GO" id="GO:0008270">
    <property type="term" value="F:zinc ion binding"/>
    <property type="evidence" value="ECO:0007669"/>
    <property type="project" value="UniProtKB-KW"/>
</dbReference>
<sequence length="518" mass="56965">MNALAEAGLDGGVETKKAIGDSYGTCGIQEELSNRKKVASLMFRVVFVVDGGGGGGDDDDDDVDDVVNDGGGGRVEVPPAQSRKDHLVEDTEDMRSQGNMSDRLTIEVDCTSLGSNECPSMASSFSPMESPTPTPTSVYSQGSLASPTWHEGASYPGQGYERHTGTTPMRSAFRLASMTSNDSMGMSYGQMEAQERMPMTDFLSGYDENVEHFWIPQEAQKAYEHGVPGLPYPQAMPQYPTMGRNSYRQHAAPYLPESATNPCLSRSIFHQPERVPNSMSMGNVIPWMAPPADSIAPQTIAPSQVAPVTPPPSYSEFSGSINTFKTHSPTTPVRSCSLGTTSGTDTPMSRLSGGMDYLDDFNQSPVYRDGLARVQRQPSRKVARKQSSKQSLSLENLPSIIKQVQFKCKEPGCKGRFKRQEHLKRHMKSHSKEKPHVCWVPGCERAFSRSDNLNAHYTKTHSKRGGRNRYVATLDENSPDYNPEYRGQLTADGRPVYNSKSQDLMADARETSEEAWLE</sequence>
<organism evidence="17 18">
    <name type="scientific">Aspergillus niger</name>
    <dbReference type="NCBI Taxonomy" id="5061"/>
    <lineage>
        <taxon>Eukaryota</taxon>
        <taxon>Fungi</taxon>
        <taxon>Dikarya</taxon>
        <taxon>Ascomycota</taxon>
        <taxon>Pezizomycotina</taxon>
        <taxon>Eurotiomycetes</taxon>
        <taxon>Eurotiomycetidae</taxon>
        <taxon>Eurotiales</taxon>
        <taxon>Aspergillaceae</taxon>
        <taxon>Aspergillus</taxon>
        <taxon>Aspergillus subgen. Circumdati</taxon>
    </lineage>
</organism>